<feature type="transmembrane region" description="Helical" evidence="6">
    <location>
        <begin position="155"/>
        <end position="176"/>
    </location>
</feature>
<keyword evidence="4 6" id="KW-1133">Transmembrane helix</keyword>
<dbReference type="PANTHER" id="PTHR43791:SF58">
    <property type="entry name" value="TRANSPORTER, PUTATIVE (AFU_ORTHOLOGUE AFUA_8G04470)-RELATED"/>
    <property type="match status" value="1"/>
</dbReference>
<dbReference type="PANTHER" id="PTHR43791">
    <property type="entry name" value="PERMEASE-RELATED"/>
    <property type="match status" value="1"/>
</dbReference>
<dbReference type="EMBL" id="CP042185">
    <property type="protein sequence ID" value="QDS68032.1"/>
    <property type="molecule type" value="Genomic_DNA"/>
</dbReference>
<dbReference type="Gene3D" id="1.20.1250.20">
    <property type="entry name" value="MFS general substrate transporter like domains"/>
    <property type="match status" value="1"/>
</dbReference>
<evidence type="ECO:0000256" key="6">
    <source>
        <dbReference type="SAM" id="Phobius"/>
    </source>
</evidence>
<comment type="subcellular location">
    <subcellularLocation>
        <location evidence="1">Membrane</location>
        <topology evidence="1">Multi-pass membrane protein</topology>
    </subcellularLocation>
</comment>
<feature type="transmembrane region" description="Helical" evidence="6">
    <location>
        <begin position="96"/>
        <end position="116"/>
    </location>
</feature>
<name>A0A517KXC0_9PEZI</name>
<evidence type="ECO:0000313" key="7">
    <source>
        <dbReference type="EMBL" id="QDS68032.1"/>
    </source>
</evidence>
<dbReference type="SUPFAM" id="SSF103473">
    <property type="entry name" value="MFS general substrate transporter"/>
    <property type="match status" value="1"/>
</dbReference>
<evidence type="ECO:0000256" key="5">
    <source>
        <dbReference type="ARBA" id="ARBA00023136"/>
    </source>
</evidence>
<keyword evidence="8" id="KW-1185">Reference proteome</keyword>
<dbReference type="InterPro" id="IPR036259">
    <property type="entry name" value="MFS_trans_sf"/>
</dbReference>
<feature type="transmembrane region" description="Helical" evidence="6">
    <location>
        <begin position="188"/>
        <end position="211"/>
    </location>
</feature>
<dbReference type="Pfam" id="PF07690">
    <property type="entry name" value="MFS_1"/>
    <property type="match status" value="1"/>
</dbReference>
<evidence type="ECO:0000256" key="4">
    <source>
        <dbReference type="ARBA" id="ARBA00022989"/>
    </source>
</evidence>
<dbReference type="OrthoDB" id="2962993at2759"/>
<evidence type="ECO:0008006" key="9">
    <source>
        <dbReference type="Google" id="ProtNLM"/>
    </source>
</evidence>
<sequence length="233" mass="25617">MAHRIHRDRADVTADTFAWHKVLVHASDGKVWGFAVMYFLLNMVSTSMSYFLPTILHNGLGFSSDKSILLNAPVYYWAIVPALLSSFVGDKYSVRGPVIIFNSITLIIGFCMIGFVDQSAVRYIGTFLTTGAYIANWAAVNAYMSSNITGQWKRVFTAAVTTSFNGAGGIAGAYIVKYNEAPKYPTAVWASIGSHVAMIACVLAFSAYFFIANQRQRAGKTVIERTAGFRHSY</sequence>
<feature type="transmembrane region" description="Helical" evidence="6">
    <location>
        <begin position="31"/>
        <end position="52"/>
    </location>
</feature>
<reference evidence="7 8" key="1">
    <citation type="submission" date="2019-07" db="EMBL/GenBank/DDBJ databases">
        <title>Finished genome of Venturia effusa.</title>
        <authorList>
            <person name="Young C.A."/>
            <person name="Cox M.P."/>
            <person name="Ganley A.R.D."/>
            <person name="David W.J."/>
        </authorList>
    </citation>
    <scope>NUCLEOTIDE SEQUENCE [LARGE SCALE GENOMIC DNA]</scope>
    <source>
        <strain evidence="8">albino</strain>
    </source>
</reference>
<dbReference type="GO" id="GO:0016020">
    <property type="term" value="C:membrane"/>
    <property type="evidence" value="ECO:0007669"/>
    <property type="project" value="UniProtKB-SubCell"/>
</dbReference>
<keyword evidence="5 6" id="KW-0472">Membrane</keyword>
<dbReference type="GO" id="GO:0022857">
    <property type="term" value="F:transmembrane transporter activity"/>
    <property type="evidence" value="ECO:0007669"/>
    <property type="project" value="InterPro"/>
</dbReference>
<keyword evidence="2" id="KW-0813">Transport</keyword>
<evidence type="ECO:0000256" key="1">
    <source>
        <dbReference type="ARBA" id="ARBA00004141"/>
    </source>
</evidence>
<proteinExistence type="predicted"/>
<feature type="transmembrane region" description="Helical" evidence="6">
    <location>
        <begin position="72"/>
        <end position="89"/>
    </location>
</feature>
<evidence type="ECO:0000313" key="8">
    <source>
        <dbReference type="Proteomes" id="UP000316270"/>
    </source>
</evidence>
<evidence type="ECO:0000256" key="3">
    <source>
        <dbReference type="ARBA" id="ARBA00022692"/>
    </source>
</evidence>
<keyword evidence="3 6" id="KW-0812">Transmembrane</keyword>
<feature type="transmembrane region" description="Helical" evidence="6">
    <location>
        <begin position="122"/>
        <end position="143"/>
    </location>
</feature>
<dbReference type="Proteomes" id="UP000316270">
    <property type="component" value="Chromosome 1"/>
</dbReference>
<organism evidence="7 8">
    <name type="scientific">Venturia effusa</name>
    <dbReference type="NCBI Taxonomy" id="50376"/>
    <lineage>
        <taxon>Eukaryota</taxon>
        <taxon>Fungi</taxon>
        <taxon>Dikarya</taxon>
        <taxon>Ascomycota</taxon>
        <taxon>Pezizomycotina</taxon>
        <taxon>Dothideomycetes</taxon>
        <taxon>Pleosporomycetidae</taxon>
        <taxon>Venturiales</taxon>
        <taxon>Venturiaceae</taxon>
        <taxon>Venturia</taxon>
    </lineage>
</organism>
<protein>
    <recommendedName>
        <fullName evidence="9">Major facilitator superfamily (MFS) profile domain-containing protein</fullName>
    </recommendedName>
</protein>
<accession>A0A517KXC0</accession>
<evidence type="ECO:0000256" key="2">
    <source>
        <dbReference type="ARBA" id="ARBA00022448"/>
    </source>
</evidence>
<dbReference type="AlphaFoldDB" id="A0A517KXC0"/>
<dbReference type="InterPro" id="IPR011701">
    <property type="entry name" value="MFS"/>
</dbReference>
<gene>
    <name evidence="7" type="ORF">FKW77_009589</name>
</gene>